<feature type="domain" description="YqaJ viral recombinase" evidence="1">
    <location>
        <begin position="135"/>
        <end position="203"/>
    </location>
</feature>
<sequence length="252" mass="28904">MDNNAAECYNSILAKAIGGKRINYSLRRSYETRCEKAAISYNIGTQTSRVLVKKICNQSPGSVHKNYIQSLEKAPADEDYGLPSIEMDEAVYVTQKQQFMDSLSLDKDQAKTLERATIGQADTLLWMEERSKRITASASPDGLIDDDGIIEVKCPKTCSNKTPREGIESKVIKFATIENDSIKLKRNDNYFFQIQGQLHISNRKYCYFIIWTPLKMEFEKIYTDDEFWAEKVNLQLRTFFFKCLLPESSVLP</sequence>
<dbReference type="PANTHER" id="PTHR46609:SF8">
    <property type="entry name" value="YQAJ VIRAL RECOMBINASE DOMAIN-CONTAINING PROTEIN"/>
    <property type="match status" value="1"/>
</dbReference>
<dbReference type="InterPro" id="IPR019080">
    <property type="entry name" value="YqaJ_viral_recombinase"/>
</dbReference>
<accession>A0A9N9MCB9</accession>
<dbReference type="AlphaFoldDB" id="A0A9N9MCB9"/>
<dbReference type="PANTHER" id="PTHR46609">
    <property type="entry name" value="EXONUCLEASE, PHAGE-TYPE/RECB, C-TERMINAL DOMAIN-CONTAINING PROTEIN"/>
    <property type="match status" value="1"/>
</dbReference>
<evidence type="ECO:0000313" key="3">
    <source>
        <dbReference type="Proteomes" id="UP001152799"/>
    </source>
</evidence>
<gene>
    <name evidence="2" type="ORF">CEUTPL_LOCUS926</name>
</gene>
<dbReference type="GO" id="GO:0006281">
    <property type="term" value="P:DNA repair"/>
    <property type="evidence" value="ECO:0007669"/>
    <property type="project" value="UniProtKB-ARBA"/>
</dbReference>
<evidence type="ECO:0000313" key="2">
    <source>
        <dbReference type="EMBL" id="CAG9760190.1"/>
    </source>
</evidence>
<dbReference type="Pfam" id="PF09588">
    <property type="entry name" value="YqaJ"/>
    <property type="match status" value="1"/>
</dbReference>
<dbReference type="Proteomes" id="UP001152799">
    <property type="component" value="Chromosome 1"/>
</dbReference>
<proteinExistence type="predicted"/>
<evidence type="ECO:0000259" key="1">
    <source>
        <dbReference type="Pfam" id="PF09588"/>
    </source>
</evidence>
<dbReference type="InterPro" id="IPR011335">
    <property type="entry name" value="Restrct_endonuc-II-like"/>
</dbReference>
<dbReference type="OrthoDB" id="6772344at2759"/>
<organism evidence="2 3">
    <name type="scientific">Ceutorhynchus assimilis</name>
    <name type="common">cabbage seed weevil</name>
    <dbReference type="NCBI Taxonomy" id="467358"/>
    <lineage>
        <taxon>Eukaryota</taxon>
        <taxon>Metazoa</taxon>
        <taxon>Ecdysozoa</taxon>
        <taxon>Arthropoda</taxon>
        <taxon>Hexapoda</taxon>
        <taxon>Insecta</taxon>
        <taxon>Pterygota</taxon>
        <taxon>Neoptera</taxon>
        <taxon>Endopterygota</taxon>
        <taxon>Coleoptera</taxon>
        <taxon>Polyphaga</taxon>
        <taxon>Cucujiformia</taxon>
        <taxon>Curculionidae</taxon>
        <taxon>Ceutorhynchinae</taxon>
        <taxon>Ceutorhynchus</taxon>
    </lineage>
</organism>
<keyword evidence="3" id="KW-1185">Reference proteome</keyword>
<dbReference type="InterPro" id="IPR011604">
    <property type="entry name" value="PDDEXK-like_dom_sf"/>
</dbReference>
<reference evidence="2" key="1">
    <citation type="submission" date="2022-01" db="EMBL/GenBank/DDBJ databases">
        <authorList>
            <person name="King R."/>
        </authorList>
    </citation>
    <scope>NUCLEOTIDE SEQUENCE</scope>
</reference>
<dbReference type="InterPro" id="IPR051703">
    <property type="entry name" value="NF-kappa-B_Signaling_Reg"/>
</dbReference>
<dbReference type="Gene3D" id="3.90.320.10">
    <property type="match status" value="1"/>
</dbReference>
<name>A0A9N9MCB9_9CUCU</name>
<protein>
    <recommendedName>
        <fullName evidence="1">YqaJ viral recombinase domain-containing protein</fullName>
    </recommendedName>
</protein>
<dbReference type="SUPFAM" id="SSF52980">
    <property type="entry name" value="Restriction endonuclease-like"/>
    <property type="match status" value="1"/>
</dbReference>
<dbReference type="EMBL" id="OU892277">
    <property type="protein sequence ID" value="CAG9760190.1"/>
    <property type="molecule type" value="Genomic_DNA"/>
</dbReference>